<gene>
    <name evidence="1" type="ORF">LJ657_11345</name>
</gene>
<dbReference type="EMBL" id="JAJSBI010000004">
    <property type="protein sequence ID" value="MCD9874262.1"/>
    <property type="molecule type" value="Genomic_DNA"/>
</dbReference>
<evidence type="ECO:0000313" key="2">
    <source>
        <dbReference type="Proteomes" id="UP001108029"/>
    </source>
</evidence>
<reference evidence="1" key="1">
    <citation type="submission" date="2021-12" db="EMBL/GenBank/DDBJ databases">
        <authorList>
            <person name="Lee J.-H."/>
            <person name="Kim S.-B."/>
        </authorList>
    </citation>
    <scope>NUCLEOTIDE SEQUENCE</scope>
    <source>
        <strain evidence="1">NR30</strain>
    </source>
</reference>
<evidence type="ECO:0000313" key="1">
    <source>
        <dbReference type="EMBL" id="MCD9874262.1"/>
    </source>
</evidence>
<name>A0A9Q3VM70_9ACTN</name>
<accession>A0A9Q3VM70</accession>
<dbReference type="RefSeq" id="WP_232648311.1">
    <property type="nucleotide sequence ID" value="NZ_JAJSBI010000004.1"/>
</dbReference>
<organism evidence="1 2">
    <name type="scientific">Streptomyces guryensis</name>
    <dbReference type="NCBI Taxonomy" id="2886947"/>
    <lineage>
        <taxon>Bacteria</taxon>
        <taxon>Bacillati</taxon>
        <taxon>Actinomycetota</taxon>
        <taxon>Actinomycetes</taxon>
        <taxon>Kitasatosporales</taxon>
        <taxon>Streptomycetaceae</taxon>
        <taxon>Streptomyces</taxon>
    </lineage>
</organism>
<protein>
    <submittedName>
        <fullName evidence="1">Uncharacterized protein</fullName>
    </submittedName>
</protein>
<dbReference type="Proteomes" id="UP001108029">
    <property type="component" value="Unassembled WGS sequence"/>
</dbReference>
<sequence length="62" mass="7167">MRFETLPWCEIPGGPDGDACTLYRDHTRNHSWNVFDPKIEALRRRTLAENAELIAWLSGKPN</sequence>
<dbReference type="AlphaFoldDB" id="A0A9Q3VM70"/>
<comment type="caution">
    <text evidence="1">The sequence shown here is derived from an EMBL/GenBank/DDBJ whole genome shotgun (WGS) entry which is preliminary data.</text>
</comment>
<keyword evidence="2" id="KW-1185">Reference proteome</keyword>
<proteinExistence type="predicted"/>